<sequence>MDSNASLDTSVYYRCTCEKDRKGNSKEYLSNVRIWIADPLDVYCTAECQLSANGTNNFYEVLLNKVEFLRFHAAKNHWEPLQETPAAIYASTNLNKYNETSTDLQFFLQETCINFIREHTDVKGALTGKHEGRSRSHTPLVLGISIGALAVMGLAVCIFLCTGGKR</sequence>
<keyword evidence="2" id="KW-0812">Transmembrane</keyword>
<reference evidence="3 4" key="1">
    <citation type="journal article" date="2022" name="Gigascience">
        <title>A chromosome-level genome assembly and annotation of the desert horned lizard, Phrynosoma platyrhinos, provides insight into chromosomal rearrangements among reptiles.</title>
        <authorList>
            <person name="Koochekian N."/>
            <person name="Ascanio A."/>
            <person name="Farleigh K."/>
            <person name="Card D.C."/>
            <person name="Schield D.R."/>
            <person name="Castoe T.A."/>
            <person name="Jezkova T."/>
        </authorList>
    </citation>
    <scope>NUCLEOTIDE SEQUENCE [LARGE SCALE GENOMIC DNA]</scope>
    <source>
        <strain evidence="3">NK-2021</strain>
    </source>
</reference>
<dbReference type="InterPro" id="IPR011162">
    <property type="entry name" value="MHC_I/II-like_Ag-recog"/>
</dbReference>
<comment type="caution">
    <text evidence="3">The sequence shown here is derived from an EMBL/GenBank/DDBJ whole genome shotgun (WGS) entry which is preliminary data.</text>
</comment>
<dbReference type="Gene3D" id="3.30.500.10">
    <property type="entry name" value="MHC class I-like antigen recognition-like"/>
    <property type="match status" value="1"/>
</dbReference>
<keyword evidence="2" id="KW-0472">Membrane</keyword>
<gene>
    <name evidence="3" type="ORF">JD844_007141</name>
</gene>
<dbReference type="PANTHER" id="PTHR15349:SF0">
    <property type="entry name" value="ENDOTHELIAL PROTEIN C RECEPTOR"/>
    <property type="match status" value="1"/>
</dbReference>
<evidence type="ECO:0000313" key="4">
    <source>
        <dbReference type="Proteomes" id="UP000826234"/>
    </source>
</evidence>
<proteinExistence type="predicted"/>
<evidence type="ECO:0008006" key="5">
    <source>
        <dbReference type="Google" id="ProtNLM"/>
    </source>
</evidence>
<evidence type="ECO:0000313" key="3">
    <source>
        <dbReference type="EMBL" id="KAH0623931.1"/>
    </source>
</evidence>
<dbReference type="EMBL" id="JAIPUX010001880">
    <property type="protein sequence ID" value="KAH0623931.1"/>
    <property type="molecule type" value="Genomic_DNA"/>
</dbReference>
<organism evidence="3 4">
    <name type="scientific">Phrynosoma platyrhinos</name>
    <name type="common">Desert horned lizard</name>
    <dbReference type="NCBI Taxonomy" id="52577"/>
    <lineage>
        <taxon>Eukaryota</taxon>
        <taxon>Metazoa</taxon>
        <taxon>Chordata</taxon>
        <taxon>Craniata</taxon>
        <taxon>Vertebrata</taxon>
        <taxon>Euteleostomi</taxon>
        <taxon>Lepidosauria</taxon>
        <taxon>Squamata</taxon>
        <taxon>Bifurcata</taxon>
        <taxon>Unidentata</taxon>
        <taxon>Episquamata</taxon>
        <taxon>Toxicofera</taxon>
        <taxon>Iguania</taxon>
        <taxon>Phrynosomatidae</taxon>
        <taxon>Phrynosomatinae</taxon>
        <taxon>Phrynosoma</taxon>
    </lineage>
</organism>
<keyword evidence="4" id="KW-1185">Reference proteome</keyword>
<dbReference type="InterPro" id="IPR015669">
    <property type="entry name" value="Endothetial_C_recpt"/>
</dbReference>
<evidence type="ECO:0000256" key="1">
    <source>
        <dbReference type="ARBA" id="ARBA00023180"/>
    </source>
</evidence>
<feature type="transmembrane region" description="Helical" evidence="2">
    <location>
        <begin position="140"/>
        <end position="161"/>
    </location>
</feature>
<dbReference type="Proteomes" id="UP000826234">
    <property type="component" value="Unassembled WGS sequence"/>
</dbReference>
<dbReference type="PANTHER" id="PTHR15349">
    <property type="entry name" value="ENDOTHELIAL PROTEIN C RECEPTOR"/>
    <property type="match status" value="1"/>
</dbReference>
<dbReference type="InterPro" id="IPR037055">
    <property type="entry name" value="MHC_I-like_Ag-recog_sf"/>
</dbReference>
<keyword evidence="2" id="KW-1133">Transmembrane helix</keyword>
<protein>
    <recommendedName>
        <fullName evidence="5">MHC class I antigen</fullName>
    </recommendedName>
</protein>
<dbReference type="SUPFAM" id="SSF54452">
    <property type="entry name" value="MHC antigen-recognition domain"/>
    <property type="match status" value="1"/>
</dbReference>
<accession>A0ABQ7T313</accession>
<name>A0ABQ7T313_PHRPL</name>
<keyword evidence="1" id="KW-0325">Glycoprotein</keyword>
<evidence type="ECO:0000256" key="2">
    <source>
        <dbReference type="SAM" id="Phobius"/>
    </source>
</evidence>